<feature type="domain" description="HTH cro/C1-type" evidence="2">
    <location>
        <begin position="11"/>
        <end position="65"/>
    </location>
</feature>
<dbReference type="Gene3D" id="1.10.260.40">
    <property type="entry name" value="lambda repressor-like DNA-binding domains"/>
    <property type="match status" value="1"/>
</dbReference>
<dbReference type="EMBL" id="OFSM01000008">
    <property type="protein sequence ID" value="SOY29058.1"/>
    <property type="molecule type" value="Genomic_DNA"/>
</dbReference>
<dbReference type="PROSITE" id="PS50943">
    <property type="entry name" value="HTH_CROC1"/>
    <property type="match status" value="1"/>
</dbReference>
<keyword evidence="4" id="KW-1185">Reference proteome</keyword>
<organism evidence="3 4">
    <name type="scientific">Acetatifactor muris</name>
    <dbReference type="NCBI Taxonomy" id="879566"/>
    <lineage>
        <taxon>Bacteria</taxon>
        <taxon>Bacillati</taxon>
        <taxon>Bacillota</taxon>
        <taxon>Clostridia</taxon>
        <taxon>Lachnospirales</taxon>
        <taxon>Lachnospiraceae</taxon>
        <taxon>Acetatifactor</taxon>
    </lineage>
</organism>
<dbReference type="SUPFAM" id="SSF47413">
    <property type="entry name" value="lambda repressor-like DNA-binding domains"/>
    <property type="match status" value="1"/>
</dbReference>
<reference evidence="3 4" key="1">
    <citation type="submission" date="2018-01" db="EMBL/GenBank/DDBJ databases">
        <authorList>
            <person name="Gaut B.S."/>
            <person name="Morton B.R."/>
            <person name="Clegg M.T."/>
            <person name="Duvall M.R."/>
        </authorList>
    </citation>
    <scope>NUCLEOTIDE SEQUENCE [LARGE SCALE GENOMIC DNA]</scope>
    <source>
        <strain evidence="3">GP69</strain>
    </source>
</reference>
<protein>
    <submittedName>
        <fullName evidence="3">Transcriptional repressor DicA</fullName>
    </submittedName>
</protein>
<dbReference type="RefSeq" id="WP_172455036.1">
    <property type="nucleotide sequence ID" value="NZ_JANJZD010000007.1"/>
</dbReference>
<evidence type="ECO:0000313" key="4">
    <source>
        <dbReference type="Proteomes" id="UP000236311"/>
    </source>
</evidence>
<gene>
    <name evidence="3" type="ORF">AMURIS_01773</name>
</gene>
<dbReference type="InterPro" id="IPR001387">
    <property type="entry name" value="Cro/C1-type_HTH"/>
</dbReference>
<dbReference type="InterPro" id="IPR010982">
    <property type="entry name" value="Lambda_DNA-bd_dom_sf"/>
</dbReference>
<dbReference type="SMART" id="SM00530">
    <property type="entry name" value="HTH_XRE"/>
    <property type="match status" value="1"/>
</dbReference>
<name>A0A2K4ZF37_9FIRM</name>
<dbReference type="PANTHER" id="PTHR46558">
    <property type="entry name" value="TRACRIPTIONAL REGULATORY PROTEIN-RELATED-RELATED"/>
    <property type="match status" value="1"/>
</dbReference>
<dbReference type="PANTHER" id="PTHR46558:SF4">
    <property type="entry name" value="DNA-BIDING PHAGE PROTEIN"/>
    <property type="match status" value="1"/>
</dbReference>
<accession>A0A2K4ZF37</accession>
<dbReference type="GO" id="GO:0003677">
    <property type="term" value="F:DNA binding"/>
    <property type="evidence" value="ECO:0007669"/>
    <property type="project" value="UniProtKB-KW"/>
</dbReference>
<dbReference type="CDD" id="cd00093">
    <property type="entry name" value="HTH_XRE"/>
    <property type="match status" value="1"/>
</dbReference>
<sequence>MFNTMKVAQKIREARISQNMTQMNLADAMEVSYQAVSNWERGNSMPDIAKLEQLCQILQLSVDELLGTGTAADTIIRVLNKEKSSDAGNEPIAMNDIQEIAPLLPPDDMRQLIHDNLRQQEEHQIDFAALARLAPFLDESYLDELIQEIPVRSLKELASLAPFISDKSLDTLIRRADAASDMSGILALAPFLADDSLRWLVGRFAETGNPEIVGLYPFLPQEDLQEMAKHLIK</sequence>
<dbReference type="Proteomes" id="UP000236311">
    <property type="component" value="Unassembled WGS sequence"/>
</dbReference>
<evidence type="ECO:0000313" key="3">
    <source>
        <dbReference type="EMBL" id="SOY29058.1"/>
    </source>
</evidence>
<evidence type="ECO:0000259" key="2">
    <source>
        <dbReference type="PROSITE" id="PS50943"/>
    </source>
</evidence>
<dbReference type="AlphaFoldDB" id="A0A2K4ZF37"/>
<dbReference type="Pfam" id="PF01381">
    <property type="entry name" value="HTH_3"/>
    <property type="match status" value="1"/>
</dbReference>
<evidence type="ECO:0000256" key="1">
    <source>
        <dbReference type="ARBA" id="ARBA00023125"/>
    </source>
</evidence>
<proteinExistence type="predicted"/>
<keyword evidence="1" id="KW-0238">DNA-binding</keyword>